<evidence type="ECO:0000256" key="4">
    <source>
        <dbReference type="ARBA" id="ARBA00023764"/>
    </source>
</evidence>
<proteinExistence type="predicted"/>
<feature type="region of interest" description="Disordered" evidence="6">
    <location>
        <begin position="203"/>
        <end position="226"/>
    </location>
</feature>
<evidence type="ECO:0000256" key="6">
    <source>
        <dbReference type="SAM" id="MobiDB-lite"/>
    </source>
</evidence>
<dbReference type="GO" id="GO:0005741">
    <property type="term" value="C:mitochondrial outer membrane"/>
    <property type="evidence" value="ECO:0007669"/>
    <property type="project" value="UniProtKB-SubCell"/>
</dbReference>
<feature type="compositionally biased region" description="Basic and acidic residues" evidence="6">
    <location>
        <begin position="215"/>
        <end position="226"/>
    </location>
</feature>
<dbReference type="InterPro" id="IPR016024">
    <property type="entry name" value="ARM-type_fold"/>
</dbReference>
<dbReference type="Proteomes" id="UP000678393">
    <property type="component" value="Unassembled WGS sequence"/>
</dbReference>
<evidence type="ECO:0000256" key="1">
    <source>
        <dbReference type="ARBA" id="ARBA00004294"/>
    </source>
</evidence>
<dbReference type="EMBL" id="CAJHNH020005068">
    <property type="protein sequence ID" value="CAG5132079.1"/>
    <property type="molecule type" value="Genomic_DNA"/>
</dbReference>
<dbReference type="PANTHER" id="PTHR46840">
    <property type="entry name" value="ARMADILLO REPEAT-CONTAINING PROTEIN 1"/>
    <property type="match status" value="1"/>
</dbReference>
<keyword evidence="8" id="KW-1185">Reference proteome</keyword>
<name>A0A8S3ZRP2_9EUPU</name>
<dbReference type="AlphaFoldDB" id="A0A8S3ZRP2"/>
<dbReference type="PANTHER" id="PTHR46840:SF2">
    <property type="entry name" value="ARMADILLO REPEAT-CONTAINING PROTEIN 1"/>
    <property type="match status" value="1"/>
</dbReference>
<organism evidence="7 8">
    <name type="scientific">Candidula unifasciata</name>
    <dbReference type="NCBI Taxonomy" id="100452"/>
    <lineage>
        <taxon>Eukaryota</taxon>
        <taxon>Metazoa</taxon>
        <taxon>Spiralia</taxon>
        <taxon>Lophotrochozoa</taxon>
        <taxon>Mollusca</taxon>
        <taxon>Gastropoda</taxon>
        <taxon>Heterobranchia</taxon>
        <taxon>Euthyneura</taxon>
        <taxon>Panpulmonata</taxon>
        <taxon>Eupulmonata</taxon>
        <taxon>Stylommatophora</taxon>
        <taxon>Helicina</taxon>
        <taxon>Helicoidea</taxon>
        <taxon>Geomitridae</taxon>
        <taxon>Candidula</taxon>
    </lineage>
</organism>
<comment type="function">
    <text evidence="4">In association with mitochondrial contact site and cristae organizing system (MICOS) complex components and mitochondrial outer membrane sorting assembly machinery (SAM) complex components may regulate mitochondrial dynamics playing a role in determining mitochondrial length, distribution and motility.</text>
</comment>
<feature type="region of interest" description="Disordered" evidence="6">
    <location>
        <begin position="102"/>
        <end position="127"/>
    </location>
</feature>
<comment type="caution">
    <text evidence="7">The sequence shown here is derived from an EMBL/GenBank/DDBJ whole genome shotgun (WGS) entry which is preliminary data.</text>
</comment>
<evidence type="ECO:0000256" key="3">
    <source>
        <dbReference type="ARBA" id="ARBA00022787"/>
    </source>
</evidence>
<evidence type="ECO:0000256" key="2">
    <source>
        <dbReference type="ARBA" id="ARBA00013732"/>
    </source>
</evidence>
<gene>
    <name evidence="7" type="ORF">CUNI_LOCUS17637</name>
</gene>
<dbReference type="InterPro" id="IPR011989">
    <property type="entry name" value="ARM-like"/>
</dbReference>
<feature type="compositionally biased region" description="Polar residues" evidence="6">
    <location>
        <begin position="110"/>
        <end position="127"/>
    </location>
</feature>
<comment type="subunit">
    <text evidence="5">Interacts with mitochondrial contact site and cristae organizing system (MICOS) complex components IMMT/MIC60 and MICOS10/MIC10. Interacts with mitochondrial outer membrane sorting assembly machinery (SAM) complex components SAMM50 and MTX1.</text>
</comment>
<comment type="subcellular location">
    <subcellularLocation>
        <location evidence="1">Mitochondrion outer membrane</location>
    </subcellularLocation>
</comment>
<keyword evidence="3" id="KW-0496">Mitochondrion</keyword>
<reference evidence="7" key="1">
    <citation type="submission" date="2021-04" db="EMBL/GenBank/DDBJ databases">
        <authorList>
            <consortium name="Molecular Ecology Group"/>
        </authorList>
    </citation>
    <scope>NUCLEOTIDE SEQUENCE</scope>
</reference>
<sequence length="245" mass="26854">MVNMDTLDALKAMAVDPKKRLALAKDATCIGGLVIVLSNANYCVVQEALQILLLLGESSEAKSILRNHVGMLDQLEKLLNRGEKGAEVKHLAKQLLSKLYDDPEPAQTPLKDSSNISRYSKNNSNQGWTSGKSIVLQLRGFHDKSDRFLCSAVSVLAASVAKSMTMTAQQVVKNDNGEEAFISFNSSGHSGGCDKEQDTLPDYLSDDSEMTVGEKAVKKPTEEDRQKSKTWFSAAANFLTNSFYW</sequence>
<evidence type="ECO:0000256" key="5">
    <source>
        <dbReference type="ARBA" id="ARBA00046478"/>
    </source>
</evidence>
<dbReference type="SUPFAM" id="SSF48371">
    <property type="entry name" value="ARM repeat"/>
    <property type="match status" value="1"/>
</dbReference>
<dbReference type="Gene3D" id="1.25.10.10">
    <property type="entry name" value="Leucine-rich Repeat Variant"/>
    <property type="match status" value="1"/>
</dbReference>
<evidence type="ECO:0000313" key="7">
    <source>
        <dbReference type="EMBL" id="CAG5132079.1"/>
    </source>
</evidence>
<dbReference type="InterPro" id="IPR016617">
    <property type="entry name" value="ARMC1"/>
</dbReference>
<dbReference type="OrthoDB" id="17335at2759"/>
<keyword evidence="3" id="KW-1000">Mitochondrion outer membrane</keyword>
<accession>A0A8S3ZRP2</accession>
<evidence type="ECO:0000313" key="8">
    <source>
        <dbReference type="Proteomes" id="UP000678393"/>
    </source>
</evidence>
<protein>
    <recommendedName>
        <fullName evidence="2">Armadillo repeat-containing protein 1</fullName>
    </recommendedName>
</protein>
<keyword evidence="3" id="KW-0472">Membrane</keyword>